<keyword evidence="6 7" id="KW-0472">Membrane</keyword>
<dbReference type="EMBL" id="CP072642">
    <property type="protein sequence ID" value="QUV94649.1"/>
    <property type="molecule type" value="Genomic_DNA"/>
</dbReference>
<evidence type="ECO:0000313" key="9">
    <source>
        <dbReference type="Proteomes" id="UP000677668"/>
    </source>
</evidence>
<accession>A0ABX8B554</accession>
<dbReference type="RefSeq" id="WP_211422926.1">
    <property type="nucleotide sequence ID" value="NZ_CP072642.1"/>
</dbReference>
<evidence type="ECO:0000256" key="3">
    <source>
        <dbReference type="ARBA" id="ARBA00022475"/>
    </source>
</evidence>
<evidence type="ECO:0000256" key="4">
    <source>
        <dbReference type="ARBA" id="ARBA00022692"/>
    </source>
</evidence>
<name>A0ABX8B554_9BACT</name>
<feature type="transmembrane region" description="Helical" evidence="7">
    <location>
        <begin position="361"/>
        <end position="384"/>
    </location>
</feature>
<keyword evidence="5 7" id="KW-1133">Transmembrane helix</keyword>
<evidence type="ECO:0000313" key="8">
    <source>
        <dbReference type="EMBL" id="QUV94649.1"/>
    </source>
</evidence>
<evidence type="ECO:0000256" key="5">
    <source>
        <dbReference type="ARBA" id="ARBA00022989"/>
    </source>
</evidence>
<feature type="transmembrane region" description="Helical" evidence="7">
    <location>
        <begin position="30"/>
        <end position="54"/>
    </location>
</feature>
<dbReference type="InterPro" id="IPR010290">
    <property type="entry name" value="TM_effector"/>
</dbReference>
<dbReference type="InterPro" id="IPR036259">
    <property type="entry name" value="MFS_trans_sf"/>
</dbReference>
<evidence type="ECO:0000256" key="6">
    <source>
        <dbReference type="ARBA" id="ARBA00023136"/>
    </source>
</evidence>
<keyword evidence="4 7" id="KW-0812">Transmembrane</keyword>
<dbReference type="PANTHER" id="PTHR23513">
    <property type="entry name" value="INTEGRAL MEMBRANE EFFLUX PROTEIN-RELATED"/>
    <property type="match status" value="1"/>
</dbReference>
<dbReference type="Gene3D" id="1.20.1250.20">
    <property type="entry name" value="MFS general substrate transporter like domains"/>
    <property type="match status" value="1"/>
</dbReference>
<proteinExistence type="predicted"/>
<comment type="subcellular location">
    <subcellularLocation>
        <location evidence="1">Cell membrane</location>
        <topology evidence="1">Multi-pass membrane protein</topology>
    </subcellularLocation>
</comment>
<protein>
    <submittedName>
        <fullName evidence="8">MFS transporter</fullName>
    </submittedName>
</protein>
<dbReference type="CDD" id="cd06173">
    <property type="entry name" value="MFS_MefA_like"/>
    <property type="match status" value="1"/>
</dbReference>
<sequence>MNTMRGWLQRPFLRQWAADWSPLRRRAFRLYFGGQAVSLLGTWMQITAQSWVVWELSHSMQAQGVVALLGSLPLILLAPWAGAAADRFDRRKLLILAQVAAMLLAFALALLVQTGWIRLWHVYGLSFLLGVVAAVEMPAQQAFIGDLVGMSEVRKALALNGIIVQLGRTVGPTLAGWAIAHIGVAEAFWVNGVSFLAVIASLLAIRSVTTERASQTGASPGGFGEAVRYLRSQPRLLDLLAFTMLAAFFVLSNLTIYPALATVVLRGDSRTLGWLLGASGVGALIGSVLVTHLSRAIPRVGAALVGCTVWAGVMVVCNSWSRTLPTAVSCIVATGLAVPFIFTTANGLTQMLAPVQMRGRLLSILLMAGFGLQPVVAIGIGWIGDRFGPSRALLVNGLCLIGGGLLMLGRPGLLGWQVGVAAATGETTPSGVAPVRPA</sequence>
<dbReference type="Pfam" id="PF05977">
    <property type="entry name" value="MFS_3"/>
    <property type="match status" value="1"/>
</dbReference>
<feature type="transmembrane region" description="Helical" evidence="7">
    <location>
        <begin position="60"/>
        <end position="81"/>
    </location>
</feature>
<dbReference type="PANTHER" id="PTHR23513:SF11">
    <property type="entry name" value="STAPHYLOFERRIN A TRANSPORTER"/>
    <property type="match status" value="1"/>
</dbReference>
<feature type="transmembrane region" description="Helical" evidence="7">
    <location>
        <begin position="390"/>
        <end position="408"/>
    </location>
</feature>
<gene>
    <name evidence="8" type="ORF">J8C05_04160</name>
</gene>
<feature type="transmembrane region" description="Helical" evidence="7">
    <location>
        <begin position="93"/>
        <end position="112"/>
    </location>
</feature>
<keyword evidence="3" id="KW-1003">Cell membrane</keyword>
<evidence type="ECO:0000256" key="1">
    <source>
        <dbReference type="ARBA" id="ARBA00004651"/>
    </source>
</evidence>
<organism evidence="8 9">
    <name type="scientific">Chloracidobacterium sp. N</name>
    <dbReference type="NCBI Taxonomy" id="2821540"/>
    <lineage>
        <taxon>Bacteria</taxon>
        <taxon>Pseudomonadati</taxon>
        <taxon>Acidobacteriota</taxon>
        <taxon>Terriglobia</taxon>
        <taxon>Terriglobales</taxon>
        <taxon>Acidobacteriaceae</taxon>
        <taxon>Chloracidobacterium</taxon>
        <taxon>Chloracidobacterium aggregatum</taxon>
    </lineage>
</organism>
<feature type="transmembrane region" description="Helical" evidence="7">
    <location>
        <begin position="272"/>
        <end position="293"/>
    </location>
</feature>
<feature type="transmembrane region" description="Helical" evidence="7">
    <location>
        <begin position="118"/>
        <end position="135"/>
    </location>
</feature>
<reference evidence="8 9" key="1">
    <citation type="submission" date="2021-03" db="EMBL/GenBank/DDBJ databases">
        <title>Genomic and phenotypic characterization of Chloracidobacterium isolates provides evidence for multiple species.</title>
        <authorList>
            <person name="Saini M.K."/>
            <person name="Costas A.M.G."/>
            <person name="Tank M."/>
            <person name="Bryant D.A."/>
        </authorList>
    </citation>
    <scope>NUCLEOTIDE SEQUENCE [LARGE SCALE GENOMIC DNA]</scope>
    <source>
        <strain evidence="8 9">N</strain>
    </source>
</reference>
<evidence type="ECO:0000256" key="2">
    <source>
        <dbReference type="ARBA" id="ARBA00022448"/>
    </source>
</evidence>
<feature type="transmembrane region" description="Helical" evidence="7">
    <location>
        <begin position="156"/>
        <end position="182"/>
    </location>
</feature>
<feature type="transmembrane region" description="Helical" evidence="7">
    <location>
        <begin position="188"/>
        <end position="205"/>
    </location>
</feature>
<evidence type="ECO:0000256" key="7">
    <source>
        <dbReference type="SAM" id="Phobius"/>
    </source>
</evidence>
<keyword evidence="2" id="KW-0813">Transport</keyword>
<keyword evidence="9" id="KW-1185">Reference proteome</keyword>
<feature type="transmembrane region" description="Helical" evidence="7">
    <location>
        <begin position="300"/>
        <end position="321"/>
    </location>
</feature>
<feature type="transmembrane region" description="Helical" evidence="7">
    <location>
        <begin position="236"/>
        <end position="260"/>
    </location>
</feature>
<feature type="transmembrane region" description="Helical" evidence="7">
    <location>
        <begin position="327"/>
        <end position="349"/>
    </location>
</feature>
<dbReference type="SUPFAM" id="SSF103473">
    <property type="entry name" value="MFS general substrate transporter"/>
    <property type="match status" value="1"/>
</dbReference>
<dbReference type="Proteomes" id="UP000677668">
    <property type="component" value="Chromosome 1"/>
</dbReference>